<dbReference type="OrthoDB" id="634407at2"/>
<dbReference type="InterPro" id="IPR006860">
    <property type="entry name" value="FecR"/>
</dbReference>
<dbReference type="InterPro" id="IPR012373">
    <property type="entry name" value="Ferrdict_sens_TM"/>
</dbReference>
<dbReference type="PANTHER" id="PTHR30273:SF2">
    <property type="entry name" value="PROTEIN FECR"/>
    <property type="match status" value="1"/>
</dbReference>
<dbReference type="Gene3D" id="3.55.50.30">
    <property type="match status" value="1"/>
</dbReference>
<evidence type="ECO:0000313" key="4">
    <source>
        <dbReference type="EMBL" id="TSJ36580.1"/>
    </source>
</evidence>
<dbReference type="PANTHER" id="PTHR30273">
    <property type="entry name" value="PERIPLASMIC SIGNAL SENSOR AND SIGMA FACTOR ACTIVATOR FECR-RELATED"/>
    <property type="match status" value="1"/>
</dbReference>
<gene>
    <name evidence="4" type="ORF">FO440_22390</name>
</gene>
<sequence>MEEMPSKEELRRLAYKWKTGTLTEEEADRLAQWDQAQRDEIMELSDDSEGPDAVRDRMYAHVLASINPNQRPAIRRLMPLIAIAASILLALAAILYFYIKSKPATDQIVKVENDLKPGTNGAILTLANGKKIVLEKTRVGAIASGINKSNDSLLTYNQPEEIGQNILETPKGHQYSVVLPDGTKVWLNAASSLKYPTKFVSERIVELTGEAYFEVVHNVHMPFKVKTNNQLTEDIGTRFNISAYNDEPATATTLVEGSVKVNEQLLKPGYTAISPVSTTTNVKRADIDQVIAWKNGAFSFEKTPVPVMMRQIARWYDVEVAYEGEIPNKTITGEVHRNVNASQALQILSYLNIHYRIEGKKIIITK</sequence>
<proteinExistence type="predicted"/>
<dbReference type="Gene3D" id="2.60.120.1440">
    <property type="match status" value="1"/>
</dbReference>
<reference evidence="4 5" key="1">
    <citation type="submission" date="2019-07" db="EMBL/GenBank/DDBJ databases">
        <authorList>
            <person name="Huq M.A."/>
        </authorList>
    </citation>
    <scope>NUCLEOTIDE SEQUENCE [LARGE SCALE GENOMIC DNA]</scope>
    <source>
        <strain evidence="4 5">MAH-19</strain>
    </source>
</reference>
<dbReference type="AlphaFoldDB" id="A0A556M9J8"/>
<keyword evidence="1" id="KW-0472">Membrane</keyword>
<dbReference type="Proteomes" id="UP000318733">
    <property type="component" value="Unassembled WGS sequence"/>
</dbReference>
<comment type="caution">
    <text evidence="4">The sequence shown here is derived from an EMBL/GenBank/DDBJ whole genome shotgun (WGS) entry which is preliminary data.</text>
</comment>
<accession>A0A556M9J8</accession>
<organism evidence="4 5">
    <name type="scientific">Mucilaginibacter corticis</name>
    <dbReference type="NCBI Taxonomy" id="2597670"/>
    <lineage>
        <taxon>Bacteria</taxon>
        <taxon>Pseudomonadati</taxon>
        <taxon>Bacteroidota</taxon>
        <taxon>Sphingobacteriia</taxon>
        <taxon>Sphingobacteriales</taxon>
        <taxon>Sphingobacteriaceae</taxon>
        <taxon>Mucilaginibacter</taxon>
    </lineage>
</organism>
<keyword evidence="5" id="KW-1185">Reference proteome</keyword>
<evidence type="ECO:0000259" key="2">
    <source>
        <dbReference type="Pfam" id="PF04773"/>
    </source>
</evidence>
<dbReference type="Pfam" id="PF16344">
    <property type="entry name" value="FecR_C"/>
    <property type="match status" value="1"/>
</dbReference>
<dbReference type="Pfam" id="PF04773">
    <property type="entry name" value="FecR"/>
    <property type="match status" value="1"/>
</dbReference>
<keyword evidence="1" id="KW-0812">Transmembrane</keyword>
<feature type="transmembrane region" description="Helical" evidence="1">
    <location>
        <begin position="77"/>
        <end position="99"/>
    </location>
</feature>
<evidence type="ECO:0000256" key="1">
    <source>
        <dbReference type="SAM" id="Phobius"/>
    </source>
</evidence>
<evidence type="ECO:0000313" key="5">
    <source>
        <dbReference type="Proteomes" id="UP000318733"/>
    </source>
</evidence>
<evidence type="ECO:0000259" key="3">
    <source>
        <dbReference type="Pfam" id="PF16344"/>
    </source>
</evidence>
<keyword evidence="1" id="KW-1133">Transmembrane helix</keyword>
<dbReference type="EMBL" id="VLPK01000006">
    <property type="protein sequence ID" value="TSJ36580.1"/>
    <property type="molecule type" value="Genomic_DNA"/>
</dbReference>
<dbReference type="PIRSF" id="PIRSF018266">
    <property type="entry name" value="FecR"/>
    <property type="match status" value="1"/>
</dbReference>
<feature type="domain" description="FecR protein" evidence="2">
    <location>
        <begin position="167"/>
        <end position="260"/>
    </location>
</feature>
<feature type="domain" description="Protein FecR C-terminal" evidence="3">
    <location>
        <begin position="298"/>
        <end position="364"/>
    </location>
</feature>
<dbReference type="InterPro" id="IPR032508">
    <property type="entry name" value="FecR_C"/>
</dbReference>
<dbReference type="RefSeq" id="WP_144250547.1">
    <property type="nucleotide sequence ID" value="NZ_VLPK01000006.1"/>
</dbReference>
<dbReference type="GO" id="GO:0016989">
    <property type="term" value="F:sigma factor antagonist activity"/>
    <property type="evidence" value="ECO:0007669"/>
    <property type="project" value="TreeGrafter"/>
</dbReference>
<name>A0A556M9J8_9SPHI</name>
<protein>
    <submittedName>
        <fullName evidence="4">DUF4974 domain-containing protein</fullName>
    </submittedName>
</protein>